<evidence type="ECO:0000313" key="1">
    <source>
        <dbReference type="EMBL" id="MPM27633.1"/>
    </source>
</evidence>
<name>A0A644YMB8_9ZZZZ</name>
<protein>
    <submittedName>
        <fullName evidence="1">Uncharacterized protein</fullName>
    </submittedName>
</protein>
<sequence length="237" mass="27642">MCQNFNLKMLIMRKLQLFTIVCFFSFLLYSGSSFSQITPNRGRYSSFNLFSFSFEGRMGLFPKRPYIYVCKSGNNITLNLKNNVYQKYFLCDIIGDSIVELNTRVQSGGKGYTDNVVVYRNLNNAIHCKSLYKSESNKTVMLYSKQDSLLRIDFFHISMSDENYLGIKKENLSSFNGYANLGFIKCRIDSANTVFIQECKLSAGDFCPQCEKLKQYCDGRNFEFYLFLYLVEFPWFK</sequence>
<reference evidence="1" key="1">
    <citation type="submission" date="2019-08" db="EMBL/GenBank/DDBJ databases">
        <authorList>
            <person name="Kucharzyk K."/>
            <person name="Murdoch R.W."/>
            <person name="Higgins S."/>
            <person name="Loffler F."/>
        </authorList>
    </citation>
    <scope>NUCLEOTIDE SEQUENCE</scope>
</reference>
<accession>A0A644YMB8</accession>
<organism evidence="1">
    <name type="scientific">bioreactor metagenome</name>
    <dbReference type="NCBI Taxonomy" id="1076179"/>
    <lineage>
        <taxon>unclassified sequences</taxon>
        <taxon>metagenomes</taxon>
        <taxon>ecological metagenomes</taxon>
    </lineage>
</organism>
<dbReference type="EMBL" id="VSSQ01005045">
    <property type="protein sequence ID" value="MPM27633.1"/>
    <property type="molecule type" value="Genomic_DNA"/>
</dbReference>
<proteinExistence type="predicted"/>
<dbReference type="AlphaFoldDB" id="A0A644YMB8"/>
<gene>
    <name evidence="1" type="ORF">SDC9_74146</name>
</gene>
<comment type="caution">
    <text evidence="1">The sequence shown here is derived from an EMBL/GenBank/DDBJ whole genome shotgun (WGS) entry which is preliminary data.</text>
</comment>